<dbReference type="EMBL" id="LDZY01000002">
    <property type="protein sequence ID" value="KLU67311.1"/>
    <property type="molecule type" value="Genomic_DNA"/>
</dbReference>
<keyword evidence="2" id="KW-1185">Reference proteome</keyword>
<proteinExistence type="predicted"/>
<sequence>MSESKTMFGTEELGRLRKVLLHNPIESLSAVSEENYKYHLFNFVPNVDQYLREHEQYAQMLREHGVEVLLVRDYARQTKDLLARLPNLPYLHDTAVITSKGAILSEMCPGTRAGEELVVKEVLTNIGIPIFHEFKTQEQFEGCLILSPSTLMIVNTERSSPNTIEGFFSKALTIFAEVIYIEAPQARRYMHADMIFNRISEDLALYFPPAFLHAYLINRQTRKEINFKTYLVGKSIELIPISDEEQRNWGCSFVPLEPKKLIHYDLALTIKTKKLLKERGVQIHEFHPAALLAGGGSLRCLTLRLWRTTF</sequence>
<dbReference type="RefSeq" id="WP_047808472.1">
    <property type="nucleotide sequence ID" value="NZ_LDZY01000002.1"/>
</dbReference>
<dbReference type="AlphaFoldDB" id="A0A0J1IRK3"/>
<dbReference type="Proteomes" id="UP000036356">
    <property type="component" value="Unassembled WGS sequence"/>
</dbReference>
<protein>
    <submittedName>
        <fullName evidence="1">Arginine deiminase</fullName>
        <ecNumber evidence="1">3.5.3.6</ecNumber>
    </submittedName>
</protein>
<organism evidence="1 2">
    <name type="scientific">Desulfosporosinus acididurans</name>
    <dbReference type="NCBI Taxonomy" id="476652"/>
    <lineage>
        <taxon>Bacteria</taxon>
        <taxon>Bacillati</taxon>
        <taxon>Bacillota</taxon>
        <taxon>Clostridia</taxon>
        <taxon>Eubacteriales</taxon>
        <taxon>Desulfitobacteriaceae</taxon>
        <taxon>Desulfosporosinus</taxon>
    </lineage>
</organism>
<dbReference type="PATRIC" id="fig|476652.3.peg.529"/>
<gene>
    <name evidence="1" type="primary">arcA</name>
    <name evidence="1" type="ORF">DEAC_c05230</name>
</gene>
<name>A0A0J1IRK3_9FIRM</name>
<dbReference type="PANTHER" id="PTHR47271:SF2">
    <property type="entry name" value="ARGININE DEIMINASE"/>
    <property type="match status" value="1"/>
</dbReference>
<dbReference type="SUPFAM" id="SSF55909">
    <property type="entry name" value="Pentein"/>
    <property type="match status" value="1"/>
</dbReference>
<evidence type="ECO:0000313" key="2">
    <source>
        <dbReference type="Proteomes" id="UP000036356"/>
    </source>
</evidence>
<evidence type="ECO:0000313" key="1">
    <source>
        <dbReference type="EMBL" id="KLU67311.1"/>
    </source>
</evidence>
<dbReference type="Gene3D" id="3.75.10.10">
    <property type="entry name" value="L-arginine/glycine Amidinotransferase, Chain A"/>
    <property type="match status" value="1"/>
</dbReference>
<dbReference type="GO" id="GO:0019546">
    <property type="term" value="P:L-arginine deiminase pathway"/>
    <property type="evidence" value="ECO:0007669"/>
    <property type="project" value="TreeGrafter"/>
</dbReference>
<accession>A0A0J1IRK3</accession>
<reference evidence="1 2" key="1">
    <citation type="submission" date="2015-06" db="EMBL/GenBank/DDBJ databases">
        <title>Draft genome of the moderately acidophilic sulfate reducer Candidatus Desulfosporosinus acididurans strain M1.</title>
        <authorList>
            <person name="Poehlein A."/>
            <person name="Petzsch P."/>
            <person name="Johnson B.D."/>
            <person name="Schloemann M."/>
            <person name="Daniel R."/>
            <person name="Muehling M."/>
        </authorList>
    </citation>
    <scope>NUCLEOTIDE SEQUENCE [LARGE SCALE GENOMIC DNA]</scope>
    <source>
        <strain evidence="1 2">M1</strain>
    </source>
</reference>
<keyword evidence="1" id="KW-0378">Hydrolase</keyword>
<dbReference type="STRING" id="476652.DEAC_c05230"/>
<dbReference type="EC" id="3.5.3.6" evidence="1"/>
<comment type="caution">
    <text evidence="1">The sequence shown here is derived from an EMBL/GenBank/DDBJ whole genome shotgun (WGS) entry which is preliminary data.</text>
</comment>
<dbReference type="PANTHER" id="PTHR47271">
    <property type="entry name" value="ARGININE DEIMINASE"/>
    <property type="match status" value="1"/>
</dbReference>
<dbReference type="Pfam" id="PF02274">
    <property type="entry name" value="ADI"/>
    <property type="match status" value="2"/>
</dbReference>
<dbReference type="GO" id="GO:0016990">
    <property type="term" value="F:arginine deiminase activity"/>
    <property type="evidence" value="ECO:0007669"/>
    <property type="project" value="UniProtKB-EC"/>
</dbReference>